<dbReference type="Gene3D" id="3.30.200.20">
    <property type="entry name" value="Phosphorylase Kinase, domain 1"/>
    <property type="match status" value="1"/>
</dbReference>
<organism evidence="2 3">
    <name type="scientific">Hirschia litorea</name>
    <dbReference type="NCBI Taxonomy" id="1199156"/>
    <lineage>
        <taxon>Bacteria</taxon>
        <taxon>Pseudomonadati</taxon>
        <taxon>Pseudomonadota</taxon>
        <taxon>Alphaproteobacteria</taxon>
        <taxon>Hyphomonadales</taxon>
        <taxon>Hyphomonadaceae</taxon>
        <taxon>Hirschia</taxon>
    </lineage>
</organism>
<comment type="caution">
    <text evidence="2">The sequence shown here is derived from an EMBL/GenBank/DDBJ whole genome shotgun (WGS) entry which is preliminary data.</text>
</comment>
<keyword evidence="3" id="KW-1185">Reference proteome</keyword>
<evidence type="ECO:0000259" key="1">
    <source>
        <dbReference type="Pfam" id="PF01636"/>
    </source>
</evidence>
<reference evidence="3" key="1">
    <citation type="journal article" date="2019" name="Int. J. Syst. Evol. Microbiol.">
        <title>The Global Catalogue of Microorganisms (GCM) 10K type strain sequencing project: providing services to taxonomists for standard genome sequencing and annotation.</title>
        <authorList>
            <consortium name="The Broad Institute Genomics Platform"/>
            <consortium name="The Broad Institute Genome Sequencing Center for Infectious Disease"/>
            <person name="Wu L."/>
            <person name="Ma J."/>
        </authorList>
    </citation>
    <scope>NUCLEOTIDE SEQUENCE [LARGE SCALE GENOMIC DNA]</scope>
    <source>
        <strain evidence="3">CCUG 51308</strain>
    </source>
</reference>
<feature type="domain" description="Aminoglycoside phosphotransferase" evidence="1">
    <location>
        <begin position="27"/>
        <end position="235"/>
    </location>
</feature>
<dbReference type="SUPFAM" id="SSF56112">
    <property type="entry name" value="Protein kinase-like (PK-like)"/>
    <property type="match status" value="1"/>
</dbReference>
<evidence type="ECO:0000313" key="3">
    <source>
        <dbReference type="Proteomes" id="UP001596492"/>
    </source>
</evidence>
<proteinExistence type="predicted"/>
<dbReference type="RefSeq" id="WP_382168407.1">
    <property type="nucleotide sequence ID" value="NZ_JBHTBR010000005.1"/>
</dbReference>
<dbReference type="Gene3D" id="3.90.1200.10">
    <property type="match status" value="1"/>
</dbReference>
<accession>A0ABW2INH3</accession>
<protein>
    <submittedName>
        <fullName evidence="2">Phosphotransferase family protein</fullName>
    </submittedName>
</protein>
<dbReference type="Proteomes" id="UP001596492">
    <property type="component" value="Unassembled WGS sequence"/>
</dbReference>
<dbReference type="Pfam" id="PF01636">
    <property type="entry name" value="APH"/>
    <property type="match status" value="1"/>
</dbReference>
<evidence type="ECO:0000313" key="2">
    <source>
        <dbReference type="EMBL" id="MFC7292733.1"/>
    </source>
</evidence>
<name>A0ABW2INH3_9PROT</name>
<dbReference type="InterPro" id="IPR011009">
    <property type="entry name" value="Kinase-like_dom_sf"/>
</dbReference>
<dbReference type="EMBL" id="JBHTBR010000005">
    <property type="protein sequence ID" value="MFC7292733.1"/>
    <property type="molecule type" value="Genomic_DNA"/>
</dbReference>
<dbReference type="InterPro" id="IPR002575">
    <property type="entry name" value="Aminoglycoside_PTrfase"/>
</dbReference>
<gene>
    <name evidence="2" type="ORF">ACFQS8_13960</name>
</gene>
<sequence>MDRELETLCKALVTELKLGAVEDVSDVRPLTGGVASDIASLKIGDDVYCMKFAREKLQVSEEWFAPVHRNEAEYAWLNFVGQILPECAPKLYGQSESLSGFAMEFVSGEQVYLWKDELLRGQARPEAARAVAACLGKIHSASAKPNFVRHKFNNHDDFKALRLEPYLGFLANKHAVLAENINAVETGLAQKSDVLVHGDVSPKNIILRNGCPIILDAECATMGDASFDPSFCLNHLILKAFNSPANASNILDMVEVFWGAYSDFIDWEDSAHLEERVCALVPILMLARIDGKSPVEYLSNEARDQVRFVSMPLISHPISKLSDLIGLIKTELS</sequence>